<dbReference type="EMBL" id="JAARMV010000008">
    <property type="protein sequence ID" value="MBC2373684.1"/>
    <property type="molecule type" value="Genomic_DNA"/>
</dbReference>
<dbReference type="InterPro" id="IPR044927">
    <property type="entry name" value="Endonuclea_NS_2"/>
</dbReference>
<sequence length="237" mass="26806">MVKKRNRMKRIIVMLAIILIGVAATYKGDILSFLEGENKTVQVNRNEALADVSFDGTNQVIAINDNKPDFKAKDLTLEKGSWQTFSNLDDLNRVGVANAMLGRELMPKTDREALYVDPTGWRNKKLASGWLYNRCHLIGFQLTGENNNLKNLMTGTRSFNTPGMLTYENKVASYLRTTKNHVRYQVKPVFKGNELVARGVQMQAQSVEDNQIAFNVFIFNVEQSVDIDYSTGKSMLK</sequence>
<evidence type="ECO:0000313" key="3">
    <source>
        <dbReference type="Proteomes" id="UP000546244"/>
    </source>
</evidence>
<name>A0A7X1AAN1_9LIST</name>
<dbReference type="GO" id="GO:0004519">
    <property type="term" value="F:endonuclease activity"/>
    <property type="evidence" value="ECO:0007669"/>
    <property type="project" value="UniProtKB-KW"/>
</dbReference>
<organism evidence="2 3">
    <name type="scientific">Listeria booriae</name>
    <dbReference type="NCBI Taxonomy" id="1552123"/>
    <lineage>
        <taxon>Bacteria</taxon>
        <taxon>Bacillati</taxon>
        <taxon>Bacillota</taxon>
        <taxon>Bacilli</taxon>
        <taxon>Bacillales</taxon>
        <taxon>Listeriaceae</taxon>
        <taxon>Listeria</taxon>
    </lineage>
</organism>
<reference evidence="2 3" key="1">
    <citation type="submission" date="2020-03" db="EMBL/GenBank/DDBJ databases">
        <title>Soil Listeria distribution.</title>
        <authorList>
            <person name="Liao J."/>
            <person name="Wiedmann M."/>
        </authorList>
    </citation>
    <scope>NUCLEOTIDE SEQUENCE [LARGE SCALE GENOMIC DNA]</scope>
    <source>
        <strain evidence="2 3">FSL L7-1850</strain>
    </source>
</reference>
<evidence type="ECO:0000259" key="1">
    <source>
        <dbReference type="Pfam" id="PF13930"/>
    </source>
</evidence>
<dbReference type="AlphaFoldDB" id="A0A7X1AAN1"/>
<dbReference type="Pfam" id="PF13930">
    <property type="entry name" value="Endonuclea_NS_2"/>
    <property type="match status" value="1"/>
</dbReference>
<keyword evidence="2" id="KW-0255">Endonuclease</keyword>
<dbReference type="InterPro" id="IPR044929">
    <property type="entry name" value="DNA/RNA_non-sp_Endonuclease_sf"/>
</dbReference>
<evidence type="ECO:0000313" key="2">
    <source>
        <dbReference type="EMBL" id="MBC2373684.1"/>
    </source>
</evidence>
<feature type="domain" description="Type VII secretion system protein EssD-like" evidence="1">
    <location>
        <begin position="79"/>
        <end position="206"/>
    </location>
</feature>
<protein>
    <submittedName>
        <fullName evidence="2">DNA/RNA non-specific endonuclease</fullName>
    </submittedName>
</protein>
<accession>A0A7X1AAN1</accession>
<gene>
    <name evidence="2" type="ORF">HBP98_16860</name>
</gene>
<dbReference type="Proteomes" id="UP000546244">
    <property type="component" value="Unassembled WGS sequence"/>
</dbReference>
<proteinExistence type="predicted"/>
<dbReference type="Gene3D" id="3.40.570.10">
    <property type="entry name" value="Extracellular Endonuclease, subunit A"/>
    <property type="match status" value="1"/>
</dbReference>
<comment type="caution">
    <text evidence="2">The sequence shown here is derived from an EMBL/GenBank/DDBJ whole genome shotgun (WGS) entry which is preliminary data.</text>
</comment>
<keyword evidence="2" id="KW-0540">Nuclease</keyword>
<keyword evidence="2" id="KW-0378">Hydrolase</keyword>